<evidence type="ECO:0000313" key="5">
    <source>
        <dbReference type="Proteomes" id="UP001595647"/>
    </source>
</evidence>
<protein>
    <recommendedName>
        <fullName evidence="3">Tyr recombinase domain-containing protein</fullName>
    </recommendedName>
</protein>
<evidence type="ECO:0000256" key="1">
    <source>
        <dbReference type="ARBA" id="ARBA00023172"/>
    </source>
</evidence>
<dbReference type="Gene3D" id="1.10.443.10">
    <property type="entry name" value="Intergrase catalytic core"/>
    <property type="match status" value="1"/>
</dbReference>
<accession>A0ABV7I8V2</accession>
<organism evidence="4 5">
    <name type="scientific">Ciceribacter thiooxidans</name>
    <dbReference type="NCBI Taxonomy" id="1969821"/>
    <lineage>
        <taxon>Bacteria</taxon>
        <taxon>Pseudomonadati</taxon>
        <taxon>Pseudomonadota</taxon>
        <taxon>Alphaproteobacteria</taxon>
        <taxon>Hyphomicrobiales</taxon>
        <taxon>Rhizobiaceae</taxon>
        <taxon>Ciceribacter</taxon>
    </lineage>
</organism>
<gene>
    <name evidence="4" type="ORF">ACFOHV_22545</name>
</gene>
<dbReference type="Proteomes" id="UP001595647">
    <property type="component" value="Unassembled WGS sequence"/>
</dbReference>
<sequence>MSALADARSSGGPPAPRKETLTQSDLASMLETLDRGSLKGLRDRAILLLGFAGRLARAEITGLDAGPDESDDGCGWVKFGPEGLTINVNGKAGQRQVEIAYTSDEASCPVTALRLWMRLGRITNGPIFRRVLRGGKIVGKTRLHDQEVARLVKRSALAAGLRNGRTETSSAGLFSSRSLHL</sequence>
<keyword evidence="1" id="KW-0233">DNA recombination</keyword>
<dbReference type="RefSeq" id="WP_182308686.1">
    <property type="nucleotide sequence ID" value="NZ_CP059897.1"/>
</dbReference>
<dbReference type="EMBL" id="JBHRTG010000019">
    <property type="protein sequence ID" value="MFC3166066.1"/>
    <property type="molecule type" value="Genomic_DNA"/>
</dbReference>
<evidence type="ECO:0000256" key="2">
    <source>
        <dbReference type="SAM" id="MobiDB-lite"/>
    </source>
</evidence>
<feature type="region of interest" description="Disordered" evidence="2">
    <location>
        <begin position="1"/>
        <end position="20"/>
    </location>
</feature>
<dbReference type="SUPFAM" id="SSF56349">
    <property type="entry name" value="DNA breaking-rejoining enzymes"/>
    <property type="match status" value="1"/>
</dbReference>
<evidence type="ECO:0000313" key="4">
    <source>
        <dbReference type="EMBL" id="MFC3166066.1"/>
    </source>
</evidence>
<keyword evidence="5" id="KW-1185">Reference proteome</keyword>
<reference evidence="5" key="1">
    <citation type="journal article" date="2019" name="Int. J. Syst. Evol. Microbiol.">
        <title>The Global Catalogue of Microorganisms (GCM) 10K type strain sequencing project: providing services to taxonomists for standard genome sequencing and annotation.</title>
        <authorList>
            <consortium name="The Broad Institute Genomics Platform"/>
            <consortium name="The Broad Institute Genome Sequencing Center for Infectious Disease"/>
            <person name="Wu L."/>
            <person name="Ma J."/>
        </authorList>
    </citation>
    <scope>NUCLEOTIDE SEQUENCE [LARGE SCALE GENOMIC DNA]</scope>
    <source>
        <strain evidence="5">KCTC 52231</strain>
    </source>
</reference>
<name>A0ABV7I8V2_9HYPH</name>
<evidence type="ECO:0000259" key="3">
    <source>
        <dbReference type="PROSITE" id="PS51898"/>
    </source>
</evidence>
<comment type="caution">
    <text evidence="4">The sequence shown here is derived from an EMBL/GenBank/DDBJ whole genome shotgun (WGS) entry which is preliminary data.</text>
</comment>
<dbReference type="InterPro" id="IPR011010">
    <property type="entry name" value="DNA_brk_join_enz"/>
</dbReference>
<dbReference type="InterPro" id="IPR002104">
    <property type="entry name" value="Integrase_catalytic"/>
</dbReference>
<dbReference type="PROSITE" id="PS51898">
    <property type="entry name" value="TYR_RECOMBINASE"/>
    <property type="match status" value="1"/>
</dbReference>
<feature type="domain" description="Tyr recombinase" evidence="3">
    <location>
        <begin position="16"/>
        <end position="181"/>
    </location>
</feature>
<dbReference type="InterPro" id="IPR013762">
    <property type="entry name" value="Integrase-like_cat_sf"/>
</dbReference>
<proteinExistence type="predicted"/>